<evidence type="ECO:0000256" key="2">
    <source>
        <dbReference type="SAM" id="SignalP"/>
    </source>
</evidence>
<proteinExistence type="predicted"/>
<organism evidence="3 4">
    <name type="scientific">Trypanosoma vivax (strain Y486)</name>
    <dbReference type="NCBI Taxonomy" id="1055687"/>
    <lineage>
        <taxon>Eukaryota</taxon>
        <taxon>Discoba</taxon>
        <taxon>Euglenozoa</taxon>
        <taxon>Kinetoplastea</taxon>
        <taxon>Metakinetoplastina</taxon>
        <taxon>Trypanosomatida</taxon>
        <taxon>Trypanosomatidae</taxon>
        <taxon>Trypanosoma</taxon>
        <taxon>Duttonella</taxon>
    </lineage>
</organism>
<feature type="chain" id="PRO_5003395274" evidence="2">
    <location>
        <begin position="22"/>
        <end position="374"/>
    </location>
</feature>
<accession>F9WQL2</accession>
<name>F9WQL2_TRYVY</name>
<evidence type="ECO:0000256" key="1">
    <source>
        <dbReference type="SAM" id="MobiDB-lite"/>
    </source>
</evidence>
<feature type="signal peptide" evidence="2">
    <location>
        <begin position="1"/>
        <end position="21"/>
    </location>
</feature>
<evidence type="ECO:0000313" key="3">
    <source>
        <dbReference type="EMBL" id="CCD19840.1"/>
    </source>
</evidence>
<dbReference type="VEuPathDB" id="TriTrypDB:TvY486_0025570"/>
<dbReference type="Proteomes" id="UP000009027">
    <property type="component" value="Unassembled WGS sequence"/>
</dbReference>
<feature type="compositionally biased region" description="Polar residues" evidence="1">
    <location>
        <begin position="275"/>
        <end position="291"/>
    </location>
</feature>
<dbReference type="EMBL" id="CAEX01004232">
    <property type="protein sequence ID" value="CCD19840.1"/>
    <property type="molecule type" value="Genomic_DNA"/>
</dbReference>
<keyword evidence="2" id="KW-0732">Signal</keyword>
<evidence type="ECO:0000313" key="4">
    <source>
        <dbReference type="Proteomes" id="UP000009027"/>
    </source>
</evidence>
<feature type="compositionally biased region" description="Basic and acidic residues" evidence="1">
    <location>
        <begin position="249"/>
        <end position="273"/>
    </location>
</feature>
<sequence>MKVYFAVVTLLVLRLPSPVYGEQPLKYTDEVHEMCQFYSGLAQLQNEANVKKVLKSECGSYCINEIVIAAKSLVNSFTRSSSKWRVCNSDYERSSGCCLSTGRGNGGHSKYPEDSWNRCLSLNTAGAGDVTQFVKSYLRHGEKLQKWVSGVRLEFARDGNVCHYTDEDGWSWYGEMGSFGIFDVKVDSFYSQSPKMEVSDTSLTSGQLHTLLCCFGAADGGNGVHNLDCEGACCSADKRASKQQPDIHVGSKDPSEQTARRHERQNENFRLEDTGNFSGKNQSNGLGLNSSAFAKTRGSGIHEVPAHGQNSTNADLSGEHVEVYKSEESDLKETAETYTPSPVSGLKSTGATTSVALLIASFLFELFHTTALIE</sequence>
<dbReference type="AlphaFoldDB" id="F9WQL2"/>
<reference evidence="3 4" key="1">
    <citation type="journal article" date="2012" name="Proc. Natl. Acad. Sci. U.S.A.">
        <title>Antigenic diversity is generated by distinct evolutionary mechanisms in African trypanosome species.</title>
        <authorList>
            <person name="Jackson A.P."/>
            <person name="Berry A."/>
            <person name="Aslett M."/>
            <person name="Allison H.C."/>
            <person name="Burton P."/>
            <person name="Vavrova-Anderson J."/>
            <person name="Brown R."/>
            <person name="Browne H."/>
            <person name="Corton N."/>
            <person name="Hauser H."/>
            <person name="Gamble J."/>
            <person name="Gilderthorp R."/>
            <person name="Marcello L."/>
            <person name="McQuillan J."/>
            <person name="Otto T.D."/>
            <person name="Quail M.A."/>
            <person name="Sanders M.J."/>
            <person name="van Tonder A."/>
            <person name="Ginger M.L."/>
            <person name="Field M.C."/>
            <person name="Barry J.D."/>
            <person name="Hertz-Fowler C."/>
            <person name="Berriman M."/>
        </authorList>
    </citation>
    <scope>NUCLEOTIDE SEQUENCE</scope>
    <source>
        <strain evidence="3 4">Y486</strain>
    </source>
</reference>
<keyword evidence="4" id="KW-1185">Reference proteome</keyword>
<gene>
    <name evidence="3" type="ORF">TvY486_0025570</name>
</gene>
<feature type="region of interest" description="Disordered" evidence="1">
    <location>
        <begin position="243"/>
        <end position="291"/>
    </location>
</feature>
<protein>
    <submittedName>
        <fullName evidence="3">Uncharacterized protein</fullName>
    </submittedName>
</protein>